<evidence type="ECO:0000256" key="5">
    <source>
        <dbReference type="ARBA" id="ARBA00023136"/>
    </source>
</evidence>
<evidence type="ECO:0000256" key="3">
    <source>
        <dbReference type="ARBA" id="ARBA00022676"/>
    </source>
</evidence>
<evidence type="ECO:0000256" key="4">
    <source>
        <dbReference type="ARBA" id="ARBA00022679"/>
    </source>
</evidence>
<comment type="similarity">
    <text evidence="8">Belongs to the glycosyltransferase 2 family. CrtQ subfamily.</text>
</comment>
<comment type="function">
    <text evidence="6">Catalyzes the glycosylation of 4,4'-diaponeurosporenoate, i.e. the esterification of glucose at the C1'' position with the carboxyl group of 4,4'-diaponeurosporenic acid, to form glycosyl-4,4'-diaponeurosporenoate. This is a step in the biosynthesis of staphyloxanthin, an orange pigment present in most staphylococci strains.</text>
</comment>
<name>A0A1H7WJ17_STRJI</name>
<protein>
    <recommendedName>
        <fullName evidence="9">4,4'-diaponeurosporenoate glycosyltransferase</fullName>
    </recommendedName>
</protein>
<keyword evidence="12" id="KW-1185">Reference proteome</keyword>
<dbReference type="SUPFAM" id="SSF53448">
    <property type="entry name" value="Nucleotide-diphospho-sugar transferases"/>
    <property type="match status" value="1"/>
</dbReference>
<dbReference type="Pfam" id="PF00535">
    <property type="entry name" value="Glycos_transf_2"/>
    <property type="match status" value="1"/>
</dbReference>
<keyword evidence="3" id="KW-0328">Glycosyltransferase</keyword>
<dbReference type="RefSeq" id="WP_075004152.1">
    <property type="nucleotide sequence ID" value="NZ_BBPN01000011.1"/>
</dbReference>
<evidence type="ECO:0000313" key="11">
    <source>
        <dbReference type="EMBL" id="SEM21115.1"/>
    </source>
</evidence>
<dbReference type="eggNOG" id="COG1216">
    <property type="taxonomic scope" value="Bacteria"/>
</dbReference>
<dbReference type="PANTHER" id="PTHR43646:SF2">
    <property type="entry name" value="GLYCOSYLTRANSFERASE 2-LIKE DOMAIN-CONTAINING PROTEIN"/>
    <property type="match status" value="1"/>
</dbReference>
<evidence type="ECO:0000256" key="1">
    <source>
        <dbReference type="ARBA" id="ARBA00004236"/>
    </source>
</evidence>
<dbReference type="STRING" id="235985.SAMN05414137_120175"/>
<gene>
    <name evidence="11" type="ORF">SAMN05414137_120175</name>
</gene>
<evidence type="ECO:0000259" key="10">
    <source>
        <dbReference type="Pfam" id="PF00535"/>
    </source>
</evidence>
<evidence type="ECO:0000256" key="9">
    <source>
        <dbReference type="ARBA" id="ARBA00040345"/>
    </source>
</evidence>
<organism evidence="11 12">
    <name type="scientific">Streptacidiphilus jiangxiensis</name>
    <dbReference type="NCBI Taxonomy" id="235985"/>
    <lineage>
        <taxon>Bacteria</taxon>
        <taxon>Bacillati</taxon>
        <taxon>Actinomycetota</taxon>
        <taxon>Actinomycetes</taxon>
        <taxon>Kitasatosporales</taxon>
        <taxon>Streptomycetaceae</taxon>
        <taxon>Streptacidiphilus</taxon>
    </lineage>
</organism>
<keyword evidence="5" id="KW-0472">Membrane</keyword>
<dbReference type="GO" id="GO:0016757">
    <property type="term" value="F:glycosyltransferase activity"/>
    <property type="evidence" value="ECO:0007669"/>
    <property type="project" value="UniProtKB-KW"/>
</dbReference>
<evidence type="ECO:0000256" key="2">
    <source>
        <dbReference type="ARBA" id="ARBA00022475"/>
    </source>
</evidence>
<keyword evidence="4 11" id="KW-0808">Transferase</keyword>
<dbReference type="InterPro" id="IPR029044">
    <property type="entry name" value="Nucleotide-diphossugar_trans"/>
</dbReference>
<dbReference type="AlphaFoldDB" id="A0A1H7WJ17"/>
<dbReference type="PANTHER" id="PTHR43646">
    <property type="entry name" value="GLYCOSYLTRANSFERASE"/>
    <property type="match status" value="1"/>
</dbReference>
<proteinExistence type="inferred from homology"/>
<reference evidence="12" key="1">
    <citation type="submission" date="2016-10" db="EMBL/GenBank/DDBJ databases">
        <authorList>
            <person name="Varghese N."/>
        </authorList>
    </citation>
    <scope>NUCLEOTIDE SEQUENCE [LARGE SCALE GENOMIC DNA]</scope>
    <source>
        <strain evidence="12">DSM 45096 / BCRC 16803 / CGMCC 4.1857 / CIP 109030 / JCM 12277 / KCTC 19219 / NBRC 100920 / 33214</strain>
    </source>
</reference>
<dbReference type="InterPro" id="IPR001173">
    <property type="entry name" value="Glyco_trans_2-like"/>
</dbReference>
<keyword evidence="2" id="KW-1003">Cell membrane</keyword>
<feature type="domain" description="Glycosyltransferase 2-like" evidence="10">
    <location>
        <begin position="16"/>
        <end position="133"/>
    </location>
</feature>
<evidence type="ECO:0000256" key="8">
    <source>
        <dbReference type="ARBA" id="ARBA00038120"/>
    </source>
</evidence>
<dbReference type="Gene3D" id="3.90.550.10">
    <property type="entry name" value="Spore Coat Polysaccharide Biosynthesis Protein SpsA, Chain A"/>
    <property type="match status" value="1"/>
</dbReference>
<sequence>MNSPTATGETDRPHVSVVVPAFNEACFLPRCLGSLHHSALRLADIGGAVSCEIVVADNASTDATAETARAFGARVVQVPRRGVARARNAGARAARGDLLVFVDADYRVPLGFLTGITARFGAEPTLTAAGVRVELEPAEIDPLTRLCAHGALRLLTRVKRMSFGVLAVRAGYFASVGGYREDLYAYEDVAFLEQLRADARRGRARWAQLDGITVHASPRGFHRGGMLSTYALMAVSRRARTDLTRCGYWYERR</sequence>
<dbReference type="GO" id="GO:0005886">
    <property type="term" value="C:plasma membrane"/>
    <property type="evidence" value="ECO:0007669"/>
    <property type="project" value="UniProtKB-SubCell"/>
</dbReference>
<dbReference type="EMBL" id="FOAZ01000020">
    <property type="protein sequence ID" value="SEM21115.1"/>
    <property type="molecule type" value="Genomic_DNA"/>
</dbReference>
<comment type="subcellular location">
    <subcellularLocation>
        <location evidence="1">Cell membrane</location>
    </subcellularLocation>
</comment>
<accession>A0A1H7WJ17</accession>
<evidence type="ECO:0000256" key="7">
    <source>
        <dbReference type="ARBA" id="ARBA00037904"/>
    </source>
</evidence>
<comment type="pathway">
    <text evidence="7">Carotenoid biosynthesis; staphyloxanthin biosynthesis; staphyloxanthin from farnesyl diphosphate: step 4/5.</text>
</comment>
<evidence type="ECO:0000256" key="6">
    <source>
        <dbReference type="ARBA" id="ARBA00037281"/>
    </source>
</evidence>
<dbReference type="Proteomes" id="UP000183015">
    <property type="component" value="Unassembled WGS sequence"/>
</dbReference>
<evidence type="ECO:0000313" key="12">
    <source>
        <dbReference type="Proteomes" id="UP000183015"/>
    </source>
</evidence>